<dbReference type="KEGG" id="saqt:GJV85_13335"/>
<evidence type="ECO:0000256" key="1">
    <source>
        <dbReference type="SAM" id="Phobius"/>
    </source>
</evidence>
<dbReference type="RefSeq" id="WP_207563250.1">
    <property type="nucleotide sequence ID" value="NZ_CP046073.1"/>
</dbReference>
<keyword evidence="1" id="KW-0472">Membrane</keyword>
<keyword evidence="1" id="KW-1133">Transmembrane helix</keyword>
<keyword evidence="1" id="KW-0812">Transmembrane</keyword>
<proteinExistence type="predicted"/>
<name>A0A975B2V9_9BACT</name>
<dbReference type="Proteomes" id="UP000671852">
    <property type="component" value="Plasmid pSULFM1"/>
</dbReference>
<protein>
    <submittedName>
        <fullName evidence="2">Uncharacterized protein</fullName>
    </submittedName>
</protein>
<evidence type="ECO:0000313" key="2">
    <source>
        <dbReference type="EMBL" id="QSZ43153.1"/>
    </source>
</evidence>
<feature type="transmembrane region" description="Helical" evidence="1">
    <location>
        <begin position="6"/>
        <end position="24"/>
    </location>
</feature>
<keyword evidence="3" id="KW-1185">Reference proteome</keyword>
<organism evidence="2 3">
    <name type="scientific">Sulfurimonas aquatica</name>
    <dbReference type="NCBI Taxonomy" id="2672570"/>
    <lineage>
        <taxon>Bacteria</taxon>
        <taxon>Pseudomonadati</taxon>
        <taxon>Campylobacterota</taxon>
        <taxon>Epsilonproteobacteria</taxon>
        <taxon>Campylobacterales</taxon>
        <taxon>Sulfurimonadaceae</taxon>
        <taxon>Sulfurimonas</taxon>
    </lineage>
</organism>
<dbReference type="EMBL" id="CP046073">
    <property type="protein sequence ID" value="QSZ43153.1"/>
    <property type="molecule type" value="Genomic_DNA"/>
</dbReference>
<dbReference type="AlphaFoldDB" id="A0A975B2V9"/>
<evidence type="ECO:0000313" key="3">
    <source>
        <dbReference type="Proteomes" id="UP000671852"/>
    </source>
</evidence>
<keyword evidence="2" id="KW-0614">Plasmid</keyword>
<gene>
    <name evidence="2" type="ORF">GJV85_13335</name>
</gene>
<feature type="transmembrane region" description="Helical" evidence="1">
    <location>
        <begin position="45"/>
        <end position="60"/>
    </location>
</feature>
<accession>A0A975B2V9</accession>
<geneLocation type="plasmid" evidence="2 3">
    <name>pSULFM1</name>
</geneLocation>
<sequence length="61" mass="6861">MWLTGIILLAGSAILFGLWAKKFYGMKKYSHLVKKQEMEMEQIKGIVLFIAIAISAGMVWG</sequence>
<reference evidence="2" key="2">
    <citation type="submission" date="2021-04" db="EMBL/GenBank/DDBJ databases">
        <title>Isolation and characterization of a novel species of the genus Sulfurimonas.</title>
        <authorList>
            <person name="Fukui M."/>
        </authorList>
    </citation>
    <scope>NUCLEOTIDE SEQUENCE</scope>
    <source>
        <strain evidence="2">H1576</strain>
        <plasmid evidence="2">pSULFM1</plasmid>
    </source>
</reference>
<reference evidence="2" key="1">
    <citation type="submission" date="2019-11" db="EMBL/GenBank/DDBJ databases">
        <authorList>
            <person name="Kojima H."/>
        </authorList>
    </citation>
    <scope>NUCLEOTIDE SEQUENCE</scope>
    <source>
        <strain evidence="2">H1576</strain>
        <plasmid evidence="2">pSULFM1</plasmid>
    </source>
</reference>